<evidence type="ECO:0000256" key="1">
    <source>
        <dbReference type="SAM" id="SignalP"/>
    </source>
</evidence>
<feature type="signal peptide" evidence="1">
    <location>
        <begin position="1"/>
        <end position="22"/>
    </location>
</feature>
<evidence type="ECO:0000259" key="2">
    <source>
        <dbReference type="PROSITE" id="PS50983"/>
    </source>
</evidence>
<dbReference type="RefSeq" id="WP_307346957.1">
    <property type="nucleotide sequence ID" value="NZ_JAUSVS010000001.1"/>
</dbReference>
<evidence type="ECO:0000313" key="3">
    <source>
        <dbReference type="EMBL" id="MDQ0463314.1"/>
    </source>
</evidence>
<dbReference type="InterPro" id="IPR002491">
    <property type="entry name" value="ABC_transptr_periplasmic_BD"/>
</dbReference>
<dbReference type="Pfam" id="PF01497">
    <property type="entry name" value="Peripla_BP_2"/>
    <property type="match status" value="1"/>
</dbReference>
<gene>
    <name evidence="3" type="ORF">QO010_001062</name>
</gene>
<feature type="chain" id="PRO_5045212208" evidence="1">
    <location>
        <begin position="23"/>
        <end position="271"/>
    </location>
</feature>
<dbReference type="EMBL" id="JAUSVS010000001">
    <property type="protein sequence ID" value="MDQ0463314.1"/>
    <property type="molecule type" value="Genomic_DNA"/>
</dbReference>
<name>A0ABU0IMS8_9CAUL</name>
<organism evidence="3 4">
    <name type="scientific">Caulobacter ginsengisoli</name>
    <dbReference type="NCBI Taxonomy" id="400775"/>
    <lineage>
        <taxon>Bacteria</taxon>
        <taxon>Pseudomonadati</taxon>
        <taxon>Pseudomonadota</taxon>
        <taxon>Alphaproteobacteria</taxon>
        <taxon>Caulobacterales</taxon>
        <taxon>Caulobacteraceae</taxon>
        <taxon>Caulobacter</taxon>
    </lineage>
</organism>
<dbReference type="PROSITE" id="PS50983">
    <property type="entry name" value="FE_B12_PBP"/>
    <property type="match status" value="1"/>
</dbReference>
<reference evidence="3 4" key="1">
    <citation type="submission" date="2023-07" db="EMBL/GenBank/DDBJ databases">
        <title>Genomic Encyclopedia of Type Strains, Phase IV (KMG-IV): sequencing the most valuable type-strain genomes for metagenomic binning, comparative biology and taxonomic classification.</title>
        <authorList>
            <person name="Goeker M."/>
        </authorList>
    </citation>
    <scope>NUCLEOTIDE SEQUENCE [LARGE SCALE GENOMIC DNA]</scope>
    <source>
        <strain evidence="3 4">DSM 18695</strain>
    </source>
</reference>
<dbReference type="SUPFAM" id="SSF53807">
    <property type="entry name" value="Helical backbone' metal receptor"/>
    <property type="match status" value="1"/>
</dbReference>
<dbReference type="Proteomes" id="UP001228905">
    <property type="component" value="Unassembled WGS sequence"/>
</dbReference>
<accession>A0ABU0IMS8</accession>
<keyword evidence="1" id="KW-0732">Signal</keyword>
<dbReference type="PANTHER" id="PTHR30535">
    <property type="entry name" value="VITAMIN B12-BINDING PROTEIN"/>
    <property type="match status" value="1"/>
</dbReference>
<protein>
    <submittedName>
        <fullName evidence="3">Iron complex transport system substrate-binding protein</fullName>
    </submittedName>
</protein>
<evidence type="ECO:0000313" key="4">
    <source>
        <dbReference type="Proteomes" id="UP001228905"/>
    </source>
</evidence>
<keyword evidence="4" id="KW-1185">Reference proteome</keyword>
<proteinExistence type="predicted"/>
<comment type="caution">
    <text evidence="3">The sequence shown here is derived from an EMBL/GenBank/DDBJ whole genome shotgun (WGS) entry which is preliminary data.</text>
</comment>
<sequence>MAAARWILGVAAACLLTSPVLAGERVVSLDQCADQYVLALSPRADIVGLSRRADDADAWLRKEARGLPLRRVSAESVLAARPTLVVRYWGGDGRMDAMLKRRGVRTVRIDEASDFNAVRANIRKVAAAMNQPARGEALITGMDGKLAAAQGRWQGAGALYMTPGGFTAGKGTLVDAILAAAGLTNLAPGAGYAAVPLEAMVFKTPQAFVLGFFDSLENAMERWAPGRHRVLQRRLPGRTIASLPGSMLGCPAWFAADGALDIAKARPTTGP</sequence>
<feature type="domain" description="Fe/B12 periplasmic-binding" evidence="2">
    <location>
        <begin position="25"/>
        <end position="271"/>
    </location>
</feature>
<dbReference type="PANTHER" id="PTHR30535:SF4">
    <property type="entry name" value="HEMIN-BINDING PERIPLASMIC PROTEIN HMUT"/>
    <property type="match status" value="1"/>
</dbReference>
<dbReference type="Gene3D" id="3.40.50.1980">
    <property type="entry name" value="Nitrogenase molybdenum iron protein domain"/>
    <property type="match status" value="2"/>
</dbReference>
<dbReference type="InterPro" id="IPR050902">
    <property type="entry name" value="ABC_Transporter_SBP"/>
</dbReference>